<gene>
    <name evidence="4" type="ORF">ABR189_17175</name>
</gene>
<comment type="caution">
    <text evidence="4">The sequence shown here is derived from an EMBL/GenBank/DDBJ whole genome shotgun (WGS) entry which is preliminary data.</text>
</comment>
<keyword evidence="1" id="KW-1133">Transmembrane helix</keyword>
<accession>A0ABV2T7U9</accession>
<feature type="chain" id="PRO_5045767989" evidence="2">
    <location>
        <begin position="27"/>
        <end position="861"/>
    </location>
</feature>
<reference evidence="4 5" key="1">
    <citation type="submission" date="2024-06" db="EMBL/GenBank/DDBJ databases">
        <title>Chitinophaga defluvii sp. nov., isolated from municipal sewage.</title>
        <authorList>
            <person name="Zhang L."/>
        </authorList>
    </citation>
    <scope>NUCLEOTIDE SEQUENCE [LARGE SCALE GENOMIC DNA]</scope>
    <source>
        <strain evidence="4 5">H8</strain>
    </source>
</reference>
<dbReference type="EMBL" id="JBEXAC010000002">
    <property type="protein sequence ID" value="MET6999123.1"/>
    <property type="molecule type" value="Genomic_DNA"/>
</dbReference>
<dbReference type="Gene3D" id="2.60.40.3140">
    <property type="match status" value="1"/>
</dbReference>
<keyword evidence="1" id="KW-0472">Membrane</keyword>
<protein>
    <submittedName>
        <fullName evidence="4">DUF3857 domain-containing protein</fullName>
    </submittedName>
</protein>
<organism evidence="4 5">
    <name type="scientific">Chitinophaga defluvii</name>
    <dbReference type="NCBI Taxonomy" id="3163343"/>
    <lineage>
        <taxon>Bacteria</taxon>
        <taxon>Pseudomonadati</taxon>
        <taxon>Bacteroidota</taxon>
        <taxon>Chitinophagia</taxon>
        <taxon>Chitinophagales</taxon>
        <taxon>Chitinophagaceae</taxon>
        <taxon>Chitinophaga</taxon>
    </lineage>
</organism>
<feature type="transmembrane region" description="Helical" evidence="1">
    <location>
        <begin position="750"/>
        <end position="775"/>
    </location>
</feature>
<dbReference type="InterPro" id="IPR019690">
    <property type="entry name" value="DUF2569"/>
</dbReference>
<evidence type="ECO:0000313" key="4">
    <source>
        <dbReference type="EMBL" id="MET6999123.1"/>
    </source>
</evidence>
<keyword evidence="5" id="KW-1185">Reference proteome</keyword>
<dbReference type="Proteomes" id="UP001549749">
    <property type="component" value="Unassembled WGS sequence"/>
</dbReference>
<name>A0ABV2T7U9_9BACT</name>
<feature type="transmembrane region" description="Helical" evidence="1">
    <location>
        <begin position="820"/>
        <end position="836"/>
    </location>
</feature>
<keyword evidence="1" id="KW-0812">Transmembrane</keyword>
<sequence length="861" mass="99023">MRPYSLTYICCQLLLLLALLPLRGNAQGKNFKTGPAPAWLAPYTPDLNKKPNDKDISDGYFLLLYEEQQQAELKSSYHHTIRQIVSEAGIQNGSEISVDYDPSYQQLVFHQVIVRRNGKIINKLNPARFEFLQQEQDLSRFIYSGTFTAYLILEDVRKDDQIEYAFSLTGRNPIFEDKYFNNFYFVTYQPIVNYYKNLIAGPHRNIHFKTFNGARMPEQKALNGLNLYEWNIKDLEEMEEEDSQTPSWYNNYPYVQASEYTGWKEIADWARQINKHTPPGNGIKTKVAALKKEAGNDKEIYLQNAVRFVQDDIRYMGIEMGENSHRPNSPEKILSQRFGDCKDKSLLLCTLLQADSINASMAYVNTYSKRKVAEKLPSPYAFNHAIVYVTLNGKHYWIDPTVSYQRGGLKNFSQPAYQLALVITDTTTTLTPANPVSTGSIKILERLDFPRRFDYPATLAVTSTYTGKFADNTRYDFATSSGKDKEAAFQKYYKSIYGEVTTTDAITLQDSTNSNKIVVLENYEISNPWKRDSINKGTFTAKAVAQALVSEIAFITDTKRKSPILLKYPEDLDYTIEVILPSDWANSSDALHIKNEYYQFDYTQRVAGRSLFMHYQYKTFNDHIPVDFIPQYVKDVTAIDQLTAQQFSWTQEGTSTPVASNKGINWLVVAMALLFTAFFTYLAWKYYQRSVLPVKYPVNSIPIGGWLILLAIGVTFTPFTMMKDLLDTETFSNSLWEQLANRKDLGNISVLQLFLVAEIIANTFLIVYSILLVVLFYNRRDIFPFSLATFCFAVLVINVADVHLTAHLFKTPLSPNLPYFIIRQLVYMLVWVPYLLKSDRAKSTFTIPHHSQQEEEHKQLY</sequence>
<feature type="signal peptide" evidence="2">
    <location>
        <begin position="1"/>
        <end position="26"/>
    </location>
</feature>
<evidence type="ECO:0000256" key="2">
    <source>
        <dbReference type="SAM" id="SignalP"/>
    </source>
</evidence>
<evidence type="ECO:0000256" key="1">
    <source>
        <dbReference type="SAM" id="Phobius"/>
    </source>
</evidence>
<feature type="domain" description="DUF3857" evidence="3">
    <location>
        <begin position="75"/>
        <end position="236"/>
    </location>
</feature>
<proteinExistence type="predicted"/>
<keyword evidence="2" id="KW-0732">Signal</keyword>
<feature type="transmembrane region" description="Helical" evidence="1">
    <location>
        <begin position="782"/>
        <end position="800"/>
    </location>
</feature>
<dbReference type="InterPro" id="IPR024618">
    <property type="entry name" value="DUF3857"/>
</dbReference>
<evidence type="ECO:0000313" key="5">
    <source>
        <dbReference type="Proteomes" id="UP001549749"/>
    </source>
</evidence>
<dbReference type="SUPFAM" id="SSF54001">
    <property type="entry name" value="Cysteine proteinases"/>
    <property type="match status" value="1"/>
</dbReference>
<evidence type="ECO:0000259" key="3">
    <source>
        <dbReference type="Pfam" id="PF12969"/>
    </source>
</evidence>
<dbReference type="Pfam" id="PF12969">
    <property type="entry name" value="DUF3857"/>
    <property type="match status" value="1"/>
</dbReference>
<feature type="transmembrane region" description="Helical" evidence="1">
    <location>
        <begin position="664"/>
        <end position="684"/>
    </location>
</feature>
<dbReference type="RefSeq" id="WP_354661691.1">
    <property type="nucleotide sequence ID" value="NZ_JBEXAC010000002.1"/>
</dbReference>
<dbReference type="InterPro" id="IPR038765">
    <property type="entry name" value="Papain-like_cys_pep_sf"/>
</dbReference>
<dbReference type="Gene3D" id="3.10.620.30">
    <property type="match status" value="1"/>
</dbReference>
<dbReference type="Pfam" id="PF10754">
    <property type="entry name" value="DUF2569"/>
    <property type="match status" value="1"/>
</dbReference>
<feature type="transmembrane region" description="Helical" evidence="1">
    <location>
        <begin position="696"/>
        <end position="716"/>
    </location>
</feature>